<feature type="region of interest" description="Disordered" evidence="1">
    <location>
        <begin position="1"/>
        <end position="45"/>
    </location>
</feature>
<evidence type="ECO:0000256" key="1">
    <source>
        <dbReference type="SAM" id="MobiDB-lite"/>
    </source>
</evidence>
<accession>L0NKF7</accession>
<evidence type="ECO:0000313" key="3">
    <source>
        <dbReference type="Proteomes" id="UP000010792"/>
    </source>
</evidence>
<dbReference type="EMBL" id="FO082820">
    <property type="protein sequence ID" value="CCF20772.1"/>
    <property type="molecule type" value="Genomic_DNA"/>
</dbReference>
<protein>
    <submittedName>
        <fullName evidence="2">Uncharacterized protein</fullName>
    </submittedName>
</protein>
<evidence type="ECO:0000313" key="2">
    <source>
        <dbReference type="EMBL" id="CCF20772.1"/>
    </source>
</evidence>
<organism evidence="2 3">
    <name type="scientific">Pseudorhizobium banfieldiae</name>
    <dbReference type="NCBI Taxonomy" id="1125847"/>
    <lineage>
        <taxon>Bacteria</taxon>
        <taxon>Pseudomonadati</taxon>
        <taxon>Pseudomonadota</taxon>
        <taxon>Alphaproteobacteria</taxon>
        <taxon>Hyphomicrobiales</taxon>
        <taxon>Rhizobiaceae</taxon>
        <taxon>Rhizobium/Agrobacterium group</taxon>
        <taxon>Pseudorhizobium</taxon>
    </lineage>
</organism>
<dbReference type="AlphaFoldDB" id="L0NKF7"/>
<gene>
    <name evidence="2" type="ORF">NT26_3047</name>
</gene>
<keyword evidence="3" id="KW-1185">Reference proteome</keyword>
<feature type="compositionally biased region" description="Gly residues" evidence="1">
    <location>
        <begin position="1"/>
        <end position="22"/>
    </location>
</feature>
<proteinExistence type="predicted"/>
<dbReference type="KEGG" id="rht:NT26_3047"/>
<name>L0NKF7_9HYPH</name>
<reference evidence="2 3" key="1">
    <citation type="journal article" date="2013" name="Genome Biol. Evol.">
        <title>Life in an arsenic-containing gold mine: genome and physiology of the autotrophic arsenite-oxidizing bacterium rhizobium sp. NT-26.</title>
        <authorList>
            <person name="Andres J."/>
            <person name="Arsene-Ploetze F."/>
            <person name="Barbe V."/>
            <person name="Brochier-Armanet C."/>
            <person name="Cleiss-Arnold J."/>
            <person name="Coppee J.Y."/>
            <person name="Dillies M.A."/>
            <person name="Geist"/>
            <person name="L"/>
            <person name="Joublin A."/>
            <person name="Koechler S."/>
            <person name="Lassalle F."/>
            <person name="Marchal M."/>
            <person name="Medigue C."/>
            <person name="Muller D."/>
            <person name="Nesme X."/>
            <person name="Plewniak F."/>
            <person name="Proux C."/>
            <person name="Ramirez-Bahena M.H."/>
            <person name="Schenowitz C."/>
            <person name="Sismeiro O."/>
            <person name="Vallenet D."/>
            <person name="Santini J.M."/>
            <person name="Bertin P.N."/>
        </authorList>
    </citation>
    <scope>NUCLEOTIDE SEQUENCE [LARGE SCALE GENOMIC DNA]</scope>
    <source>
        <strain evidence="2 3">NT-26</strain>
    </source>
</reference>
<dbReference type="Proteomes" id="UP000010792">
    <property type="component" value="Chromosome"/>
</dbReference>
<sequence length="59" mass="5940">MGGTTGLGAGGGSAMVATGGGSVDTQPETAIAPRPRMKERLGKPAPTRRPVELFVLFSV</sequence>